<evidence type="ECO:0008006" key="4">
    <source>
        <dbReference type="Google" id="ProtNLM"/>
    </source>
</evidence>
<dbReference type="Gene3D" id="3.30.420.10">
    <property type="entry name" value="Ribonuclease H-like superfamily/Ribonuclease H"/>
    <property type="match status" value="1"/>
</dbReference>
<comment type="caution">
    <text evidence="2">The sequence shown here is derived from an EMBL/GenBank/DDBJ whole genome shotgun (WGS) entry which is preliminary data.</text>
</comment>
<gene>
    <name evidence="2" type="ORF">ILUMI_09212</name>
</gene>
<feature type="compositionally biased region" description="Basic and acidic residues" evidence="1">
    <location>
        <begin position="103"/>
        <end position="113"/>
    </location>
</feature>
<accession>A0A8K0D072</accession>
<feature type="region of interest" description="Disordered" evidence="1">
    <location>
        <begin position="101"/>
        <end position="126"/>
    </location>
</feature>
<name>A0A8K0D072_IGNLU</name>
<protein>
    <recommendedName>
        <fullName evidence="4">RNase H type-1 domain-containing protein</fullName>
    </recommendedName>
</protein>
<proteinExistence type="predicted"/>
<dbReference type="OrthoDB" id="6778712at2759"/>
<dbReference type="EMBL" id="VTPC01004607">
    <property type="protein sequence ID" value="KAF2896963.1"/>
    <property type="molecule type" value="Genomic_DNA"/>
</dbReference>
<evidence type="ECO:0000313" key="3">
    <source>
        <dbReference type="Proteomes" id="UP000801492"/>
    </source>
</evidence>
<evidence type="ECO:0000256" key="1">
    <source>
        <dbReference type="SAM" id="MobiDB-lite"/>
    </source>
</evidence>
<dbReference type="InterPro" id="IPR036397">
    <property type="entry name" value="RNaseH_sf"/>
</dbReference>
<evidence type="ECO:0000313" key="2">
    <source>
        <dbReference type="EMBL" id="KAF2896963.1"/>
    </source>
</evidence>
<feature type="region of interest" description="Disordered" evidence="1">
    <location>
        <begin position="548"/>
        <end position="571"/>
    </location>
</feature>
<sequence>MWENNNSSDYFWDVYASDKGREHIPHEIPHGKTARIKIRGKFVEIPSETDCSVTYKYLTDKGEKHNVASLHLAINESIPDESKKGVSPGTSKMAHVIAVQKNLKKEDERENRRKTQKQRTQTATISPSVEPRFKYLKCSIAAPCASAKNPNKTETNTVRTSKQGIVALIDSLVGNGYAIPFNWIPSHLGIQKNEVADNAAKSAAADSVTDDVAVRMEDLRNICKNRILKQWQLDWNNSNAKLKQIKPEVGKSIYPTDLNRREQVQKNESIVDESKKGVSPGTSKMAHVIAEMNLAVQKNLKKEDERKNRRKTQKQRTQTPTILPSVEVFKYVKCSIAAPCASAKNPNKTETNTVRTSKQDDTILIAGIIEVLQRQVDRVVEYYSEESGLALNVQKTKFMTIRKARQQPEALWIRREQIEKNLLEFRLSLAQMRIKLPATASISDRFGVSDRATAAIASSVIQNLGMITEEDMSLVIDKSKIRREKQKARKILQEVESVAVFGRLYSKFFRRGIKFKLQRQGTKEKNNLKNKKEVKQVTVDETRKNKTIDNDDGNFNNMEKSGIKDTRERKRDSKTWEKIRERLRLQGKDYYTIKLKKMLETEME</sequence>
<feature type="compositionally biased region" description="Basic and acidic residues" evidence="1">
    <location>
        <begin position="561"/>
        <end position="571"/>
    </location>
</feature>
<dbReference type="Proteomes" id="UP000801492">
    <property type="component" value="Unassembled WGS sequence"/>
</dbReference>
<reference evidence="2" key="1">
    <citation type="submission" date="2019-08" db="EMBL/GenBank/DDBJ databases">
        <title>The genome of the North American firefly Photinus pyralis.</title>
        <authorList>
            <consortium name="Photinus pyralis genome working group"/>
            <person name="Fallon T.R."/>
            <person name="Sander Lower S.E."/>
            <person name="Weng J.-K."/>
        </authorList>
    </citation>
    <scope>NUCLEOTIDE SEQUENCE</scope>
    <source>
        <strain evidence="2">TRF0915ILg1</strain>
        <tissue evidence="2">Whole body</tissue>
    </source>
</reference>
<organism evidence="2 3">
    <name type="scientific">Ignelater luminosus</name>
    <name type="common">Cucubano</name>
    <name type="synonym">Pyrophorus luminosus</name>
    <dbReference type="NCBI Taxonomy" id="2038154"/>
    <lineage>
        <taxon>Eukaryota</taxon>
        <taxon>Metazoa</taxon>
        <taxon>Ecdysozoa</taxon>
        <taxon>Arthropoda</taxon>
        <taxon>Hexapoda</taxon>
        <taxon>Insecta</taxon>
        <taxon>Pterygota</taxon>
        <taxon>Neoptera</taxon>
        <taxon>Endopterygota</taxon>
        <taxon>Coleoptera</taxon>
        <taxon>Polyphaga</taxon>
        <taxon>Elateriformia</taxon>
        <taxon>Elateroidea</taxon>
        <taxon>Elateridae</taxon>
        <taxon>Agrypninae</taxon>
        <taxon>Pyrophorini</taxon>
        <taxon>Ignelater</taxon>
    </lineage>
</organism>
<dbReference type="GO" id="GO:0003676">
    <property type="term" value="F:nucleic acid binding"/>
    <property type="evidence" value="ECO:0007669"/>
    <property type="project" value="InterPro"/>
</dbReference>
<keyword evidence="3" id="KW-1185">Reference proteome</keyword>
<dbReference type="AlphaFoldDB" id="A0A8K0D072"/>
<feature type="region of interest" description="Disordered" evidence="1">
    <location>
        <begin position="297"/>
        <end position="319"/>
    </location>
</feature>